<dbReference type="Proteomes" id="UP000643207">
    <property type="component" value="Unassembled WGS sequence"/>
</dbReference>
<evidence type="ECO:0000256" key="1">
    <source>
        <dbReference type="ARBA" id="ARBA00022679"/>
    </source>
</evidence>
<dbReference type="SUPFAM" id="SSF55874">
    <property type="entry name" value="ATPase domain of HSP90 chaperone/DNA topoisomerase II/histidine kinase"/>
    <property type="match status" value="1"/>
</dbReference>
<feature type="transmembrane region" description="Helical" evidence="4">
    <location>
        <begin position="279"/>
        <end position="297"/>
    </location>
</feature>
<evidence type="ECO:0000256" key="3">
    <source>
        <dbReference type="ARBA" id="ARBA00023012"/>
    </source>
</evidence>
<dbReference type="Pfam" id="PF02518">
    <property type="entry name" value="HATPase_c"/>
    <property type="match status" value="1"/>
</dbReference>
<dbReference type="InterPro" id="IPR003594">
    <property type="entry name" value="HATPase_dom"/>
</dbReference>
<keyword evidence="4" id="KW-0812">Transmembrane</keyword>
<keyword evidence="3" id="KW-0902">Two-component regulatory system</keyword>
<keyword evidence="4" id="KW-1133">Transmembrane helix</keyword>
<gene>
    <name evidence="6" type="ORF">JI742_02835</name>
</gene>
<name>A0A9X1BPT6_9BURK</name>
<evidence type="ECO:0000313" key="6">
    <source>
        <dbReference type="EMBL" id="MBL0718816.1"/>
    </source>
</evidence>
<dbReference type="EMBL" id="JAERRA010000001">
    <property type="protein sequence ID" value="MBL0718816.1"/>
    <property type="molecule type" value="Genomic_DNA"/>
</dbReference>
<feature type="transmembrane region" description="Helical" evidence="4">
    <location>
        <begin position="331"/>
        <end position="352"/>
    </location>
</feature>
<dbReference type="GO" id="GO:0000160">
    <property type="term" value="P:phosphorelay signal transduction system"/>
    <property type="evidence" value="ECO:0007669"/>
    <property type="project" value="UniProtKB-KW"/>
</dbReference>
<keyword evidence="1" id="KW-0808">Transferase</keyword>
<dbReference type="RefSeq" id="WP_201823830.1">
    <property type="nucleotide sequence ID" value="NZ_JAERRA010000001.1"/>
</dbReference>
<dbReference type="PROSITE" id="PS50109">
    <property type="entry name" value="HIS_KIN"/>
    <property type="match status" value="1"/>
</dbReference>
<feature type="transmembrane region" description="Helical" evidence="4">
    <location>
        <begin position="216"/>
        <end position="241"/>
    </location>
</feature>
<feature type="transmembrane region" description="Helical" evidence="4">
    <location>
        <begin position="248"/>
        <end position="267"/>
    </location>
</feature>
<reference evidence="6 7" key="1">
    <citation type="submission" date="2021-01" db="EMBL/GenBank/DDBJ databases">
        <title>Piscinibacter sp. Jin2 Genome sequencing and assembly.</title>
        <authorList>
            <person name="Kim I."/>
        </authorList>
    </citation>
    <scope>NUCLEOTIDE SEQUENCE [LARGE SCALE GENOMIC DNA]</scope>
    <source>
        <strain evidence="6 7">Jin2</strain>
    </source>
</reference>
<organism evidence="6 7">
    <name type="scientific">Aquariibacter lacus</name>
    <dbReference type="NCBI Taxonomy" id="2801332"/>
    <lineage>
        <taxon>Bacteria</taxon>
        <taxon>Pseudomonadati</taxon>
        <taxon>Pseudomonadota</taxon>
        <taxon>Betaproteobacteria</taxon>
        <taxon>Burkholderiales</taxon>
        <taxon>Sphaerotilaceae</taxon>
        <taxon>Aquariibacter</taxon>
    </lineage>
</organism>
<dbReference type="GO" id="GO:0016301">
    <property type="term" value="F:kinase activity"/>
    <property type="evidence" value="ECO:0007669"/>
    <property type="project" value="UniProtKB-KW"/>
</dbReference>
<evidence type="ECO:0000256" key="2">
    <source>
        <dbReference type="ARBA" id="ARBA00022777"/>
    </source>
</evidence>
<evidence type="ECO:0000256" key="4">
    <source>
        <dbReference type="SAM" id="Phobius"/>
    </source>
</evidence>
<evidence type="ECO:0000259" key="5">
    <source>
        <dbReference type="PROSITE" id="PS50109"/>
    </source>
</evidence>
<feature type="transmembrane region" description="Helical" evidence="4">
    <location>
        <begin position="309"/>
        <end position="325"/>
    </location>
</feature>
<proteinExistence type="predicted"/>
<dbReference type="Gene3D" id="3.30.565.10">
    <property type="entry name" value="Histidine kinase-like ATPase, C-terminal domain"/>
    <property type="match status" value="1"/>
</dbReference>
<dbReference type="InterPro" id="IPR050482">
    <property type="entry name" value="Sensor_HK_TwoCompSys"/>
</dbReference>
<dbReference type="SMART" id="SM00387">
    <property type="entry name" value="HATPase_c"/>
    <property type="match status" value="1"/>
</dbReference>
<protein>
    <submittedName>
        <fullName evidence="6">Histidine kinase</fullName>
    </submittedName>
</protein>
<dbReference type="InterPro" id="IPR036890">
    <property type="entry name" value="HATPase_C_sf"/>
</dbReference>
<evidence type="ECO:0000313" key="7">
    <source>
        <dbReference type="Proteomes" id="UP000643207"/>
    </source>
</evidence>
<keyword evidence="2 6" id="KW-0418">Kinase</keyword>
<feature type="domain" description="Histidine kinase" evidence="5">
    <location>
        <begin position="558"/>
        <end position="643"/>
    </location>
</feature>
<accession>A0A9X1BPT6</accession>
<dbReference type="PANTHER" id="PTHR24421">
    <property type="entry name" value="NITRATE/NITRITE SENSOR PROTEIN NARX-RELATED"/>
    <property type="match status" value="1"/>
</dbReference>
<dbReference type="InterPro" id="IPR005467">
    <property type="entry name" value="His_kinase_dom"/>
</dbReference>
<dbReference type="AlphaFoldDB" id="A0A9X1BPT6"/>
<feature type="transmembrane region" description="Helical" evidence="4">
    <location>
        <begin position="396"/>
        <end position="417"/>
    </location>
</feature>
<feature type="transmembrane region" description="Helical" evidence="4">
    <location>
        <begin position="364"/>
        <end position="384"/>
    </location>
</feature>
<keyword evidence="4" id="KW-0472">Membrane</keyword>
<comment type="caution">
    <text evidence="6">The sequence shown here is derived from an EMBL/GenBank/DDBJ whole genome shotgun (WGS) entry which is preliminary data.</text>
</comment>
<dbReference type="Gene3D" id="1.20.5.1930">
    <property type="match status" value="1"/>
</dbReference>
<dbReference type="CDD" id="cd16917">
    <property type="entry name" value="HATPase_UhpB-NarQ-NarX-like"/>
    <property type="match status" value="1"/>
</dbReference>
<keyword evidence="7" id="KW-1185">Reference proteome</keyword>
<sequence length="643" mass="68845">MPVPPPARPARVGWLAAGCLLVAMVLALLMQGAAHAGGGRAGVSLAAVKKPLIVLRAAETTTVPRQAERPDAPAALTPPAAARYSAIALPDEWAASRPGHSGTAWYRFDLPSLAGLASSLPGLYIPRVCSSYTVWLNGGLLHQGGRLVPPYSVLCYQAQLLSLPPALLLDRGNRLEIAVVGHALGEVTARQRAAGLSEIVLGPQEQLLALLDRHRFWNVTLGLAMALMLLLAGVFALGLGWMQRLPALAYLGCVGLGAAALSARPGWTDTGLPLWASEVLWTCVLVPVGICGVQFLLRQAGIGPSRRDALLWLQVLLVPAAFAIAGPQHRFAIAAAVYALLVAEVIGASLIYLRASWLTQGRDFLAMALGLAAMILVLLIEVGIQDRALDIPTVQPLHLALPLVLMALAVHASTLWMQALRQAKDSRRSVDARVREAVIEAERLHADQADQRAELMAQRERKRIASDLHDDLGAKLLTIVHTSGDERISTLAREALEEMRLSVRGLAGKAVQLGDALADWRSETVGRLGEAGIQVDWLGDEPELPRTLSARTYVQTTRILREAVSNIIKHSGASLCRVRCSLDADLHILIHDNGRGMPVQLDGPLDRGHGVSSMKNRAKQMQGQCLFETGAGYGTAIRLTIPL</sequence>